<evidence type="ECO:0000313" key="2">
    <source>
        <dbReference type="Proteomes" id="UP000225358"/>
    </source>
</evidence>
<keyword evidence="2" id="KW-1185">Reference proteome</keyword>
<dbReference type="NCBIfam" id="NF047581">
    <property type="entry name" value="gp105_phage_fam"/>
    <property type="match status" value="1"/>
</dbReference>
<dbReference type="InterPro" id="IPR021695">
    <property type="entry name" value="Phage_KPP10_Orf10"/>
</dbReference>
<name>A0A1D7XFE0_9CAUD</name>
<sequence>MDKMLTGVMAYDPSQVILSLGGWEPWGFAADTKIVIAKSNDIINPYSGTDGDVSLALSRNRLGTLTMSLQRTSPANEVLATYAQTMYSTRQVAFSVYLEDPRGYYISTIGWIQSQPEDTIGEMITENQWVIGLKDASLLRNEVGVGLSTLNSISALTIQ</sequence>
<evidence type="ECO:0008006" key="3">
    <source>
        <dbReference type="Google" id="ProtNLM"/>
    </source>
</evidence>
<dbReference type="Proteomes" id="UP000225358">
    <property type="component" value="Segment"/>
</dbReference>
<organism evidence="1 2">
    <name type="scientific">Escherichia phage ESCO13</name>
    <dbReference type="NCBI Taxonomy" id="1881104"/>
    <lineage>
        <taxon>Viruses</taxon>
        <taxon>Duplodnaviria</taxon>
        <taxon>Heunggongvirae</taxon>
        <taxon>Uroviricota</taxon>
        <taxon>Caudoviricetes</taxon>
        <taxon>Stephanstirmvirinae</taxon>
        <taxon>Phapecoctavirus</taxon>
        <taxon>Phapecoctavirus ESCO13</taxon>
    </lineage>
</organism>
<accession>A0A1D7XFE0</accession>
<evidence type="ECO:0000313" key="1">
    <source>
        <dbReference type="EMBL" id="AOQ27281.1"/>
    </source>
</evidence>
<dbReference type="EMBL" id="KX552041">
    <property type="protein sequence ID" value="AOQ27281.1"/>
    <property type="molecule type" value="Genomic_DNA"/>
</dbReference>
<gene>
    <name evidence="1" type="ORF">ESCO13_00171</name>
</gene>
<reference evidence="1" key="1">
    <citation type="submission" date="2017-02" db="EMBL/GenBank/DDBJ databases">
        <title>Complete genome sequence of two Escherichia coli phages, vB_EcoM_ ESCO5 and vB_EcoM_ESCO13, which are related to phAPEC8.</title>
        <authorList>
            <person name="Trotereau A."/>
            <person name="Gonnet M."/>
            <person name="Viardot A."/>
            <person name="Lalmanach A.-C."/>
            <person name="Guabiraba R."/>
            <person name="Chanteloup N."/>
            <person name="Schouler C."/>
        </authorList>
    </citation>
    <scope>NUCLEOTIDE SEQUENCE [LARGE SCALE GENOMIC DNA]</scope>
</reference>
<protein>
    <recommendedName>
        <fullName evidence="3">Tail tube protein</fullName>
    </recommendedName>
</protein>
<proteinExistence type="predicted"/>